<evidence type="ECO:0000256" key="1">
    <source>
        <dbReference type="ARBA" id="ARBA00022485"/>
    </source>
</evidence>
<reference evidence="7 8" key="1">
    <citation type="journal article" date="2010" name="Stand. Genomic Sci.">
        <title>Complete genome sequence of Haliangium ochraceum type strain (SMP-2).</title>
        <authorList>
            <consortium name="US DOE Joint Genome Institute (JGI-PGF)"/>
            <person name="Ivanova N."/>
            <person name="Daum C."/>
            <person name="Lang E."/>
            <person name="Abt B."/>
            <person name="Kopitz M."/>
            <person name="Saunders E."/>
            <person name="Lapidus A."/>
            <person name="Lucas S."/>
            <person name="Glavina Del Rio T."/>
            <person name="Nolan M."/>
            <person name="Tice H."/>
            <person name="Copeland A."/>
            <person name="Cheng J.F."/>
            <person name="Chen F."/>
            <person name="Bruce D."/>
            <person name="Goodwin L."/>
            <person name="Pitluck S."/>
            <person name="Mavromatis K."/>
            <person name="Pati A."/>
            <person name="Mikhailova N."/>
            <person name="Chen A."/>
            <person name="Palaniappan K."/>
            <person name="Land M."/>
            <person name="Hauser L."/>
            <person name="Chang Y.J."/>
            <person name="Jeffries C.D."/>
            <person name="Detter J.C."/>
            <person name="Brettin T."/>
            <person name="Rohde M."/>
            <person name="Goker M."/>
            <person name="Bristow J."/>
            <person name="Markowitz V."/>
            <person name="Eisen J.A."/>
            <person name="Hugenholtz P."/>
            <person name="Kyrpides N.C."/>
            <person name="Klenk H.P."/>
        </authorList>
    </citation>
    <scope>NUCLEOTIDE SEQUENCE [LARGE SCALE GENOMIC DNA]</scope>
    <source>
        <strain evidence="8">DSM 14365 / CIP 107738 / JCM 11303 / AJ 13395 / SMP-2</strain>
    </source>
</reference>
<dbReference type="PANTHER" id="PTHR43105:SF9">
    <property type="entry name" value="NADPH-FE(3+) OXIDOREDUCTASE SUBUNIT ALPHA"/>
    <property type="match status" value="1"/>
</dbReference>
<keyword evidence="2" id="KW-0479">Metal-binding</keyword>
<dbReference type="eggNOG" id="COG0243">
    <property type="taxonomic scope" value="Bacteria"/>
</dbReference>
<dbReference type="HOGENOM" id="CLU_000422_13_3_7"/>
<organism evidence="7 8">
    <name type="scientific">Haliangium ochraceum (strain DSM 14365 / JCM 11303 / SMP-2)</name>
    <dbReference type="NCBI Taxonomy" id="502025"/>
    <lineage>
        <taxon>Bacteria</taxon>
        <taxon>Pseudomonadati</taxon>
        <taxon>Myxococcota</taxon>
        <taxon>Polyangia</taxon>
        <taxon>Haliangiales</taxon>
        <taxon>Kofleriaceae</taxon>
        <taxon>Haliangium</taxon>
    </lineage>
</organism>
<dbReference type="GO" id="GO:0016020">
    <property type="term" value="C:membrane"/>
    <property type="evidence" value="ECO:0007669"/>
    <property type="project" value="TreeGrafter"/>
</dbReference>
<dbReference type="Gene3D" id="2.20.25.90">
    <property type="entry name" value="ADC-like domains"/>
    <property type="match status" value="1"/>
</dbReference>
<dbReference type="EMBL" id="CP001804">
    <property type="protein sequence ID" value="ACY18987.1"/>
    <property type="molecule type" value="Genomic_DNA"/>
</dbReference>
<dbReference type="SUPFAM" id="SSF53706">
    <property type="entry name" value="Formate dehydrogenase/DMSO reductase, domains 1-3"/>
    <property type="match status" value="1"/>
</dbReference>
<evidence type="ECO:0000256" key="3">
    <source>
        <dbReference type="ARBA" id="ARBA00023002"/>
    </source>
</evidence>
<evidence type="ECO:0000259" key="6">
    <source>
        <dbReference type="PROSITE" id="PS51669"/>
    </source>
</evidence>
<proteinExistence type="predicted"/>
<dbReference type="RefSeq" id="WP_012831579.1">
    <property type="nucleotide sequence ID" value="NC_013440.1"/>
</dbReference>
<dbReference type="GO" id="GO:0046872">
    <property type="term" value="F:metal ion binding"/>
    <property type="evidence" value="ECO:0007669"/>
    <property type="project" value="UniProtKB-KW"/>
</dbReference>
<keyword evidence="3" id="KW-0560">Oxidoreductase</keyword>
<dbReference type="InterPro" id="IPR050123">
    <property type="entry name" value="Prok_molybdopt-oxidoreductase"/>
</dbReference>
<dbReference type="STRING" id="502025.Hoch_6518"/>
<dbReference type="Pfam" id="PF00384">
    <property type="entry name" value="Molybdopterin"/>
    <property type="match status" value="1"/>
</dbReference>
<dbReference type="Proteomes" id="UP000001880">
    <property type="component" value="Chromosome"/>
</dbReference>
<dbReference type="PANTHER" id="PTHR43105">
    <property type="entry name" value="RESPIRATORY NITRATE REDUCTASE"/>
    <property type="match status" value="1"/>
</dbReference>
<dbReference type="SUPFAM" id="SSF50692">
    <property type="entry name" value="ADC-like"/>
    <property type="match status" value="1"/>
</dbReference>
<keyword evidence="1" id="KW-0004">4Fe-4S</keyword>
<dbReference type="Pfam" id="PF04879">
    <property type="entry name" value="Molybdop_Fe4S4"/>
    <property type="match status" value="1"/>
</dbReference>
<evidence type="ECO:0000256" key="5">
    <source>
        <dbReference type="ARBA" id="ARBA00023014"/>
    </source>
</evidence>
<keyword evidence="5" id="KW-0411">Iron-sulfur</keyword>
<dbReference type="GO" id="GO:0051539">
    <property type="term" value="F:4 iron, 4 sulfur cluster binding"/>
    <property type="evidence" value="ECO:0007669"/>
    <property type="project" value="UniProtKB-KW"/>
</dbReference>
<dbReference type="SMART" id="SM00926">
    <property type="entry name" value="Molybdop_Fe4S4"/>
    <property type="match status" value="1"/>
</dbReference>
<dbReference type="InterPro" id="IPR006657">
    <property type="entry name" value="MoPterin_dinucl-bd_dom"/>
</dbReference>
<protein>
    <submittedName>
        <fullName evidence="7">Molybdopterin dinucleotide-binding region</fullName>
    </submittedName>
</protein>
<dbReference type="InterPro" id="IPR006656">
    <property type="entry name" value="Mopterin_OxRdtase"/>
</dbReference>
<dbReference type="GO" id="GO:0045333">
    <property type="term" value="P:cellular respiration"/>
    <property type="evidence" value="ECO:0007669"/>
    <property type="project" value="UniProtKB-ARBA"/>
</dbReference>
<gene>
    <name evidence="7" type="ordered locus">Hoch_6518</name>
</gene>
<dbReference type="GO" id="GO:0016491">
    <property type="term" value="F:oxidoreductase activity"/>
    <property type="evidence" value="ECO:0007669"/>
    <property type="project" value="UniProtKB-KW"/>
</dbReference>
<dbReference type="GO" id="GO:0043546">
    <property type="term" value="F:molybdopterin cofactor binding"/>
    <property type="evidence" value="ECO:0007669"/>
    <property type="project" value="InterPro"/>
</dbReference>
<dbReference type="Gene3D" id="3.40.228.10">
    <property type="entry name" value="Dimethylsulfoxide Reductase, domain 2"/>
    <property type="match status" value="1"/>
</dbReference>
<name>D0LQH8_HALO1</name>
<evidence type="ECO:0000313" key="8">
    <source>
        <dbReference type="Proteomes" id="UP000001880"/>
    </source>
</evidence>
<dbReference type="Gene3D" id="2.40.40.20">
    <property type="match status" value="1"/>
</dbReference>
<dbReference type="InterPro" id="IPR006963">
    <property type="entry name" value="Mopterin_OxRdtase_4Fe-4S_dom"/>
</dbReference>
<sequence length="773" mass="81786">MTTEIRYRNCTLCEAHCGIAVEVDADARQVVSIRGDADDHFSGGFICPKAYGLKGLYEDPDRLRRPLRKRAGKSGDAWDEIGWDEAFALVAERLGAVRAEHGADALGTYLGNPSVHDLGANLFLPALLRALGTRRRFSASSVDQLPKQLSSLLLFGNGGTIPVPDVDRTAYMLILGANPVVSNGSLMTAPDMPGRLKRLRARGGKFVVIDPRRSETAALADEHHFIRPGSDALFLLSLISVLFAEDLVDLGRVAPLVRNLDELRALAGEFSPDRTGSHTGIPAAVCQRLAREMAAAESAVCYGRIGTCTQAFGTLASWLVDCVTALTGNLDAPGGAMFPEVAARASAPKAGRVPYARWHSLRGLPEAFGELPVATLAEEIEGQGEQRIRALLTMAGNPVLSCPNGARLSEALRSLSFMVSVDIYLNETTRFADVILPPHSALETDNYELVFNSLAVRNQAKLSPRAIEPSSDTRPQWFILAELAGRMMGLPKNAAATVERGVLDFVLEAGLAQRKAAGSAPPSKAEAVAALGDEPGPLRILDAMLRTGAYGDGFVDGASEGVGAGERGPALSLARLRQAPHGIDLGPLRPHLAKILATADGTIDLAPALLVNDAERLRALLAESPRVAAGAPAEAGEGEGEGAGEMLLIGRRQLRNNNSWMGNIHALAKGRERCTLLVHPSDAERLGLRDGGSAQVRSRVGAIEVPVQVSDEVMPGVVSLPHGFGHDVEGTRLRVAREHAGVNSNLLTDEAAVDVLSGNSVLSGIPVAVQPAP</sequence>
<feature type="domain" description="4Fe-4S Mo/W bis-MGD-type" evidence="6">
    <location>
        <begin position="3"/>
        <end position="61"/>
    </location>
</feature>
<keyword evidence="4" id="KW-0408">Iron</keyword>
<keyword evidence="8" id="KW-1185">Reference proteome</keyword>
<evidence type="ECO:0000256" key="2">
    <source>
        <dbReference type="ARBA" id="ARBA00022723"/>
    </source>
</evidence>
<dbReference type="InterPro" id="IPR009010">
    <property type="entry name" value="Asp_de-COase-like_dom_sf"/>
</dbReference>
<dbReference type="Gene3D" id="3.40.50.740">
    <property type="match status" value="1"/>
</dbReference>
<dbReference type="PROSITE" id="PS51669">
    <property type="entry name" value="4FE4S_MOW_BIS_MGD"/>
    <property type="match status" value="1"/>
</dbReference>
<evidence type="ECO:0000256" key="4">
    <source>
        <dbReference type="ARBA" id="ARBA00023004"/>
    </source>
</evidence>
<dbReference type="AlphaFoldDB" id="D0LQH8"/>
<accession>D0LQH8</accession>
<dbReference type="OrthoDB" id="9757870at2"/>
<dbReference type="KEGG" id="hoh:Hoch_6518"/>
<dbReference type="Pfam" id="PF01568">
    <property type="entry name" value="Molydop_binding"/>
    <property type="match status" value="1"/>
</dbReference>
<evidence type="ECO:0000313" key="7">
    <source>
        <dbReference type="EMBL" id="ACY18987.1"/>
    </source>
</evidence>